<keyword evidence="8" id="KW-1185">Reference proteome</keyword>
<feature type="binding site" evidence="6">
    <location>
        <position position="187"/>
    </location>
    <ligand>
        <name>S-adenosyl-L-methionine</name>
        <dbReference type="ChEBI" id="CHEBI:59789"/>
    </ligand>
</feature>
<sequence>MSISWLQITATTHRTAIAEAVFEQFGAEAITELDAGSELTVEMSPNSTPAFERARMLGLFTQGTLAEPIIAALHEALGDDVIVDTQTLENEDWASRWLAEHPPIRFGERLWVAPHNAPVEAGDNAIVMRLDPGLAFGTGTHPTTRLCLGWLAEADLAGRRVVDYGCGSGILAIAAVLLGAREVVAVDIDEQALQATRENAAHNGVADRIITPAMSDITGGPFDIVLANILAKPLISLAPTLTELTLPGGALVMAGLLTRQIEDVRSAYEPAFIFDAPDIEDDWARLSARKADA</sequence>
<protein>
    <recommendedName>
        <fullName evidence="6">Ribosomal protein L11 methyltransferase</fullName>
        <shortName evidence="6">L11 Mtase</shortName>
        <ecNumber evidence="6">2.1.1.-</ecNumber>
    </recommendedName>
</protein>
<dbReference type="NCBIfam" id="TIGR00406">
    <property type="entry name" value="prmA"/>
    <property type="match status" value="1"/>
</dbReference>
<dbReference type="CDD" id="cd02440">
    <property type="entry name" value="AdoMet_MTases"/>
    <property type="match status" value="1"/>
</dbReference>
<keyword evidence="5 6" id="KW-0949">S-adenosyl-L-methionine</keyword>
<keyword evidence="4 6" id="KW-0808">Transferase</keyword>
<comment type="caution">
    <text evidence="7">The sequence shown here is derived from an EMBL/GenBank/DDBJ whole genome shotgun (WGS) entry which is preliminary data.</text>
</comment>
<dbReference type="Gene3D" id="3.40.50.150">
    <property type="entry name" value="Vaccinia Virus protein VP39"/>
    <property type="match status" value="1"/>
</dbReference>
<feature type="binding site" evidence="6">
    <location>
        <position position="144"/>
    </location>
    <ligand>
        <name>S-adenosyl-L-methionine</name>
        <dbReference type="ChEBI" id="CHEBI:59789"/>
    </ligand>
</feature>
<gene>
    <name evidence="6" type="primary">prmA</name>
    <name evidence="7" type="ORF">SAJA_09520</name>
</gene>
<dbReference type="InParanoid" id="A0A423PP95"/>
<dbReference type="GO" id="GO:0005737">
    <property type="term" value="C:cytoplasm"/>
    <property type="evidence" value="ECO:0007669"/>
    <property type="project" value="UniProtKB-SubCell"/>
</dbReference>
<comment type="subcellular location">
    <subcellularLocation>
        <location evidence="6">Cytoplasm</location>
    </subcellularLocation>
</comment>
<dbReference type="HAMAP" id="MF_00735">
    <property type="entry name" value="Methyltr_PrmA"/>
    <property type="match status" value="1"/>
</dbReference>
<dbReference type="EMBL" id="AYKG01000027">
    <property type="protein sequence ID" value="ROO27444.1"/>
    <property type="molecule type" value="Genomic_DNA"/>
</dbReference>
<dbReference type="InterPro" id="IPR029063">
    <property type="entry name" value="SAM-dependent_MTases_sf"/>
</dbReference>
<dbReference type="FunCoup" id="A0A423PP95">
    <property type="interactions" value="435"/>
</dbReference>
<evidence type="ECO:0000256" key="2">
    <source>
        <dbReference type="ARBA" id="ARBA00022490"/>
    </source>
</evidence>
<dbReference type="SUPFAM" id="SSF53335">
    <property type="entry name" value="S-adenosyl-L-methionine-dependent methyltransferases"/>
    <property type="match status" value="1"/>
</dbReference>
<evidence type="ECO:0000256" key="1">
    <source>
        <dbReference type="ARBA" id="ARBA00009741"/>
    </source>
</evidence>
<dbReference type="OrthoDB" id="9785995at2"/>
<dbReference type="Proteomes" id="UP000285310">
    <property type="component" value="Unassembled WGS sequence"/>
</dbReference>
<dbReference type="InterPro" id="IPR004498">
    <property type="entry name" value="Ribosomal_PrmA_MeTrfase"/>
</dbReference>
<dbReference type="PANTHER" id="PTHR43648:SF1">
    <property type="entry name" value="ELECTRON TRANSFER FLAVOPROTEIN BETA SUBUNIT LYSINE METHYLTRANSFERASE"/>
    <property type="match status" value="1"/>
</dbReference>
<dbReference type="AlphaFoldDB" id="A0A423PP95"/>
<name>A0A423PP95_9GAMM</name>
<evidence type="ECO:0000313" key="8">
    <source>
        <dbReference type="Proteomes" id="UP000285310"/>
    </source>
</evidence>
<keyword evidence="3 6" id="KW-0489">Methyltransferase</keyword>
<comment type="similarity">
    <text evidence="1 6">Belongs to the methyltransferase superfamily. PrmA family.</text>
</comment>
<dbReference type="EC" id="2.1.1.-" evidence="6"/>
<comment type="function">
    <text evidence="6">Methylates ribosomal protein L11.</text>
</comment>
<organism evidence="7 8">
    <name type="scientific">Salinisphaera japonica YTM-1</name>
    <dbReference type="NCBI Taxonomy" id="1209778"/>
    <lineage>
        <taxon>Bacteria</taxon>
        <taxon>Pseudomonadati</taxon>
        <taxon>Pseudomonadota</taxon>
        <taxon>Gammaproteobacteria</taxon>
        <taxon>Salinisphaerales</taxon>
        <taxon>Salinisphaeraceae</taxon>
        <taxon>Salinisphaera</taxon>
    </lineage>
</organism>
<dbReference type="RefSeq" id="WP_123658401.1">
    <property type="nucleotide sequence ID" value="NZ_AYKG01000027.1"/>
</dbReference>
<dbReference type="InterPro" id="IPR050078">
    <property type="entry name" value="Ribosomal_L11_MeTrfase_PrmA"/>
</dbReference>
<keyword evidence="2 6" id="KW-0963">Cytoplasm</keyword>
<feature type="binding site" evidence="6">
    <location>
        <position position="228"/>
    </location>
    <ligand>
        <name>S-adenosyl-L-methionine</name>
        <dbReference type="ChEBI" id="CHEBI:59789"/>
    </ligand>
</feature>
<evidence type="ECO:0000256" key="4">
    <source>
        <dbReference type="ARBA" id="ARBA00022679"/>
    </source>
</evidence>
<evidence type="ECO:0000313" key="7">
    <source>
        <dbReference type="EMBL" id="ROO27444.1"/>
    </source>
</evidence>
<reference evidence="7 8" key="1">
    <citation type="submission" date="2013-10" db="EMBL/GenBank/DDBJ databases">
        <title>Salinisphaera japonica YTM-1 Genome Sequencing.</title>
        <authorList>
            <person name="Lai Q."/>
            <person name="Li C."/>
            <person name="Shao Z."/>
        </authorList>
    </citation>
    <scope>NUCLEOTIDE SEQUENCE [LARGE SCALE GENOMIC DNA]</scope>
    <source>
        <strain evidence="7 8">YTM-1</strain>
    </source>
</reference>
<comment type="catalytic activity">
    <reaction evidence="6">
        <text>L-lysyl-[protein] + 3 S-adenosyl-L-methionine = N(6),N(6),N(6)-trimethyl-L-lysyl-[protein] + 3 S-adenosyl-L-homocysteine + 3 H(+)</text>
        <dbReference type="Rhea" id="RHEA:54192"/>
        <dbReference type="Rhea" id="RHEA-COMP:9752"/>
        <dbReference type="Rhea" id="RHEA-COMP:13826"/>
        <dbReference type="ChEBI" id="CHEBI:15378"/>
        <dbReference type="ChEBI" id="CHEBI:29969"/>
        <dbReference type="ChEBI" id="CHEBI:57856"/>
        <dbReference type="ChEBI" id="CHEBI:59789"/>
        <dbReference type="ChEBI" id="CHEBI:61961"/>
    </reaction>
</comment>
<dbReference type="GO" id="GO:0016279">
    <property type="term" value="F:protein-lysine N-methyltransferase activity"/>
    <property type="evidence" value="ECO:0007669"/>
    <property type="project" value="TreeGrafter"/>
</dbReference>
<evidence type="ECO:0000256" key="5">
    <source>
        <dbReference type="ARBA" id="ARBA00022691"/>
    </source>
</evidence>
<dbReference type="GO" id="GO:0032259">
    <property type="term" value="P:methylation"/>
    <property type="evidence" value="ECO:0007669"/>
    <property type="project" value="UniProtKB-KW"/>
</dbReference>
<evidence type="ECO:0000256" key="6">
    <source>
        <dbReference type="HAMAP-Rule" id="MF_00735"/>
    </source>
</evidence>
<dbReference type="PANTHER" id="PTHR43648">
    <property type="entry name" value="ELECTRON TRANSFER FLAVOPROTEIN BETA SUBUNIT LYSINE METHYLTRANSFERASE"/>
    <property type="match status" value="1"/>
</dbReference>
<accession>A0A423PP95</accession>
<proteinExistence type="inferred from homology"/>
<dbReference type="Pfam" id="PF06325">
    <property type="entry name" value="PrmA"/>
    <property type="match status" value="1"/>
</dbReference>
<evidence type="ECO:0000256" key="3">
    <source>
        <dbReference type="ARBA" id="ARBA00022603"/>
    </source>
</evidence>
<feature type="binding site" evidence="6">
    <location>
        <position position="165"/>
    </location>
    <ligand>
        <name>S-adenosyl-L-methionine</name>
        <dbReference type="ChEBI" id="CHEBI:59789"/>
    </ligand>
</feature>